<dbReference type="InterPro" id="IPR021617">
    <property type="entry name" value="DUF3231"/>
</dbReference>
<dbReference type="RefSeq" id="WP_109983281.1">
    <property type="nucleotide sequence ID" value="NZ_QGTD01000004.1"/>
</dbReference>
<dbReference type="InterPro" id="IPR012347">
    <property type="entry name" value="Ferritin-like"/>
</dbReference>
<evidence type="ECO:0000313" key="1">
    <source>
        <dbReference type="EMBL" id="PWU69894.1"/>
    </source>
</evidence>
<sequence>MRNNNIRLTSTEIGGMWTTYMQDSMAVCFFKYFQHHTEDNEILTIVEEALVTSQNHLKQIEKIFNEENLPIPNAFTENDYHLSTPPLFYDLFSLSFVYGLSRLAMPTYGNIVSTVARKDIVEFFSNCMITSKDLYNKTLKLMLSKGIYDRPPKIPYPKEVSFASDKSYLGNFFGSKRPLNVVELTELFFQIEQNYFGTILLTGFLQVVKDKEIKQYFKTGKKLAEKQINISIEILRKDGMQGNVPVSLEVTDSTTAPFSDKLMLYIINSLNSSWINYLGHALSTTMRKDLGTKYFRLLPEILTYAEEGLELLIERNWFEQPPQSLDREKLIKQEK</sequence>
<keyword evidence="2" id="KW-1185">Reference proteome</keyword>
<dbReference type="OrthoDB" id="1675670at2"/>
<gene>
    <name evidence="1" type="ORF">DLJ74_02905</name>
</gene>
<dbReference type="Proteomes" id="UP000245624">
    <property type="component" value="Unassembled WGS sequence"/>
</dbReference>
<dbReference type="EMBL" id="QGTD01000004">
    <property type="protein sequence ID" value="PWU69894.1"/>
    <property type="molecule type" value="Genomic_DNA"/>
</dbReference>
<dbReference type="Gene3D" id="1.20.1260.10">
    <property type="match status" value="2"/>
</dbReference>
<protein>
    <submittedName>
        <fullName evidence="1">Sugar isomerase</fullName>
    </submittedName>
</protein>
<accession>A0A317L3S6</accession>
<proteinExistence type="predicted"/>
<evidence type="ECO:0000313" key="2">
    <source>
        <dbReference type="Proteomes" id="UP000245624"/>
    </source>
</evidence>
<reference evidence="1 2" key="1">
    <citation type="submission" date="2018-05" db="EMBL/GenBank/DDBJ databases">
        <title>Genomic analysis of Gracilibacillus dipsosauri DD1 reveals novel features of a salt-tolerant amylase.</title>
        <authorList>
            <person name="Deutch C.E."/>
            <person name="Yang S."/>
        </authorList>
    </citation>
    <scope>NUCLEOTIDE SEQUENCE [LARGE SCALE GENOMIC DNA]</scope>
    <source>
        <strain evidence="1 2">DD1</strain>
    </source>
</reference>
<dbReference type="Pfam" id="PF11553">
    <property type="entry name" value="DUF3231"/>
    <property type="match status" value="2"/>
</dbReference>
<keyword evidence="1" id="KW-0413">Isomerase</keyword>
<organism evidence="1 2">
    <name type="scientific">Gracilibacillus dipsosauri</name>
    <dbReference type="NCBI Taxonomy" id="178340"/>
    <lineage>
        <taxon>Bacteria</taxon>
        <taxon>Bacillati</taxon>
        <taxon>Bacillota</taxon>
        <taxon>Bacilli</taxon>
        <taxon>Bacillales</taxon>
        <taxon>Bacillaceae</taxon>
        <taxon>Gracilibacillus</taxon>
    </lineage>
</organism>
<comment type="caution">
    <text evidence="1">The sequence shown here is derived from an EMBL/GenBank/DDBJ whole genome shotgun (WGS) entry which is preliminary data.</text>
</comment>
<dbReference type="GO" id="GO:0016853">
    <property type="term" value="F:isomerase activity"/>
    <property type="evidence" value="ECO:0007669"/>
    <property type="project" value="UniProtKB-KW"/>
</dbReference>
<name>A0A317L3S6_9BACI</name>
<dbReference type="AlphaFoldDB" id="A0A317L3S6"/>